<feature type="compositionally biased region" description="Basic and acidic residues" evidence="11">
    <location>
        <begin position="221"/>
        <end position="244"/>
    </location>
</feature>
<dbReference type="InterPro" id="IPR011990">
    <property type="entry name" value="TPR-like_helical_dom_sf"/>
</dbReference>
<evidence type="ECO:0000256" key="5">
    <source>
        <dbReference type="ARBA" id="ARBA00022982"/>
    </source>
</evidence>
<evidence type="ECO:0000256" key="7">
    <source>
        <dbReference type="ARBA" id="ARBA00023284"/>
    </source>
</evidence>
<evidence type="ECO:0000259" key="12">
    <source>
        <dbReference type="PROSITE" id="PS51352"/>
    </source>
</evidence>
<dbReference type="Pfam" id="PF00085">
    <property type="entry name" value="Thioredoxin"/>
    <property type="match status" value="1"/>
</dbReference>
<accession>A0AB40CZU0</accession>
<evidence type="ECO:0000256" key="8">
    <source>
        <dbReference type="ARBA" id="ARBA00074081"/>
    </source>
</evidence>
<dbReference type="PROSITE" id="PS50005">
    <property type="entry name" value="TPR"/>
    <property type="match status" value="1"/>
</dbReference>
<dbReference type="Gene3D" id="1.25.40.10">
    <property type="entry name" value="Tetratricopeptide repeat domain"/>
    <property type="match status" value="1"/>
</dbReference>
<dbReference type="InterPro" id="IPR019734">
    <property type="entry name" value="TPR_rpt"/>
</dbReference>
<dbReference type="Proteomes" id="UP001515500">
    <property type="component" value="Chromosome 18"/>
</dbReference>
<dbReference type="GO" id="GO:0006457">
    <property type="term" value="P:protein folding"/>
    <property type="evidence" value="ECO:0007669"/>
    <property type="project" value="EnsemblPlants"/>
</dbReference>
<evidence type="ECO:0000256" key="10">
    <source>
        <dbReference type="PROSITE-ProRule" id="PRU00339"/>
    </source>
</evidence>
<evidence type="ECO:0000256" key="6">
    <source>
        <dbReference type="ARBA" id="ARBA00023157"/>
    </source>
</evidence>
<dbReference type="SUPFAM" id="SSF48452">
    <property type="entry name" value="TPR-like"/>
    <property type="match status" value="1"/>
</dbReference>
<sequence length="367" mass="41191">MDSARVAELQQLIFLCKSNPALLHDSSLAFFKDYLQGLGGHVPEKPGLADHDEDEIIESDLELDGEIIDPDDDPPQKMGDPSVEISEERCDAAQLLKSKAMQAVAENNLEEAIDYLTEAILLYPSSAILYAARARVFVKMRKGSAAIRDADTALKINPNSAAGYKSRGMAWSLMAQWEAAASDLRLASKLDYDEEIYSILKKAESNVRRIEEHRRKYDRLRKEKEARRIQHEKHHQSEKSRDPQVEDPDSLAVLRDGEVISTHSSDELEKKLKAAQNLSRVVVLYFTATWCGPCRTMGPVYTSLAEKYPKVVFLKADIDELNDIAHRLNVSGVPTFFLVKDGKEVDKVVGVTRIGLETMIKRHTGQL</sequence>
<feature type="region of interest" description="Disordered" evidence="11">
    <location>
        <begin position="221"/>
        <end position="248"/>
    </location>
</feature>
<evidence type="ECO:0000256" key="1">
    <source>
        <dbReference type="ARBA" id="ARBA00008987"/>
    </source>
</evidence>
<keyword evidence="4 10" id="KW-0802">TPR repeat</keyword>
<keyword evidence="5" id="KW-0249">Electron transport</keyword>
<dbReference type="RefSeq" id="XP_039144947.1">
    <property type="nucleotide sequence ID" value="XM_039289013.1"/>
</dbReference>
<evidence type="ECO:0000256" key="4">
    <source>
        <dbReference type="ARBA" id="ARBA00022803"/>
    </source>
</evidence>
<dbReference type="PANTHER" id="PTHR45883">
    <property type="entry name" value="HSC70-INTERACTING PROTEIN"/>
    <property type="match status" value="1"/>
</dbReference>
<dbReference type="PANTHER" id="PTHR45883:SF7">
    <property type="entry name" value="TPR REPEAT-CONTAINING THIOREDOXIN TDX"/>
    <property type="match status" value="1"/>
</dbReference>
<proteinExistence type="inferred from homology"/>
<dbReference type="SUPFAM" id="SSF52833">
    <property type="entry name" value="Thioredoxin-like"/>
    <property type="match status" value="1"/>
</dbReference>
<dbReference type="Gene3D" id="6.10.250.3420">
    <property type="match status" value="1"/>
</dbReference>
<keyword evidence="6" id="KW-1015">Disulfide bond</keyword>
<name>A0AB40CZU0_DIOCR</name>
<dbReference type="GeneID" id="120282247"/>
<dbReference type="CDD" id="cd14438">
    <property type="entry name" value="Hip_N"/>
    <property type="match status" value="1"/>
</dbReference>
<dbReference type="PROSITE" id="PS51352">
    <property type="entry name" value="THIOREDOXIN_2"/>
    <property type="match status" value="1"/>
</dbReference>
<keyword evidence="2" id="KW-0813">Transport</keyword>
<evidence type="ECO:0000256" key="2">
    <source>
        <dbReference type="ARBA" id="ARBA00022448"/>
    </source>
</evidence>
<evidence type="ECO:0000256" key="9">
    <source>
        <dbReference type="ARBA" id="ARBA00076793"/>
    </source>
</evidence>
<dbReference type="GO" id="GO:0046983">
    <property type="term" value="F:protein dimerization activity"/>
    <property type="evidence" value="ECO:0007669"/>
    <property type="project" value="InterPro"/>
</dbReference>
<dbReference type="FunFam" id="6.10.250.3420:FF:000001">
    <property type="entry name" value="Hsc70-interacting protein-like protein"/>
    <property type="match status" value="1"/>
</dbReference>
<dbReference type="GO" id="GO:0042802">
    <property type="term" value="F:identical protein binding"/>
    <property type="evidence" value="ECO:0007669"/>
    <property type="project" value="EnsemblPlants"/>
</dbReference>
<evidence type="ECO:0000313" key="14">
    <source>
        <dbReference type="RefSeq" id="XP_039144947.1"/>
    </source>
</evidence>
<dbReference type="FunFam" id="1.25.40.10:FF:000112">
    <property type="entry name" value="FAM10 family protein"/>
    <property type="match status" value="1"/>
</dbReference>
<dbReference type="Pfam" id="PF18253">
    <property type="entry name" value="HipN"/>
    <property type="match status" value="1"/>
</dbReference>
<evidence type="ECO:0000256" key="3">
    <source>
        <dbReference type="ARBA" id="ARBA00022737"/>
    </source>
</evidence>
<dbReference type="GO" id="GO:0051259">
    <property type="term" value="P:protein complex oligomerization"/>
    <property type="evidence" value="ECO:0007669"/>
    <property type="project" value="EnsemblPlants"/>
</dbReference>
<keyword evidence="7" id="KW-0676">Redox-active center</keyword>
<gene>
    <name evidence="14" type="primary">LOC120282247</name>
</gene>
<dbReference type="FunFam" id="3.40.30.10:FF:000240">
    <property type="entry name" value="TPR repeat-containing thioredoxin TDX"/>
    <property type="match status" value="1"/>
</dbReference>
<dbReference type="CDD" id="cd02947">
    <property type="entry name" value="TRX_family"/>
    <property type="match status" value="1"/>
</dbReference>
<dbReference type="GO" id="GO:0016671">
    <property type="term" value="F:oxidoreductase activity, acting on a sulfur group of donors, disulfide as acceptor"/>
    <property type="evidence" value="ECO:0007669"/>
    <property type="project" value="EnsemblPlants"/>
</dbReference>
<dbReference type="PROSITE" id="PS00194">
    <property type="entry name" value="THIOREDOXIN_1"/>
    <property type="match status" value="1"/>
</dbReference>
<feature type="domain" description="Thioredoxin" evidence="12">
    <location>
        <begin position="236"/>
        <end position="367"/>
    </location>
</feature>
<dbReference type="GO" id="GO:0010286">
    <property type="term" value="P:heat acclimation"/>
    <property type="evidence" value="ECO:0007669"/>
    <property type="project" value="EnsemblPlants"/>
</dbReference>
<dbReference type="SMART" id="SM00028">
    <property type="entry name" value="TPR"/>
    <property type="match status" value="3"/>
</dbReference>
<keyword evidence="13" id="KW-1185">Reference proteome</keyword>
<evidence type="ECO:0000256" key="11">
    <source>
        <dbReference type="SAM" id="MobiDB-lite"/>
    </source>
</evidence>
<protein>
    <recommendedName>
        <fullName evidence="8">TPR repeat-containing thioredoxin TDX</fullName>
    </recommendedName>
    <alternativeName>
        <fullName evidence="9">Tetratricoredoxin</fullName>
    </alternativeName>
</protein>
<dbReference type="InterPro" id="IPR036249">
    <property type="entry name" value="Thioredoxin-like_sf"/>
</dbReference>
<dbReference type="InterPro" id="IPR017937">
    <property type="entry name" value="Thioredoxin_CS"/>
</dbReference>
<organism evidence="13 14">
    <name type="scientific">Dioscorea cayennensis subsp. rotundata</name>
    <name type="common">White Guinea yam</name>
    <name type="synonym">Dioscorea rotundata</name>
    <dbReference type="NCBI Taxonomy" id="55577"/>
    <lineage>
        <taxon>Eukaryota</taxon>
        <taxon>Viridiplantae</taxon>
        <taxon>Streptophyta</taxon>
        <taxon>Embryophyta</taxon>
        <taxon>Tracheophyta</taxon>
        <taxon>Spermatophyta</taxon>
        <taxon>Magnoliopsida</taxon>
        <taxon>Liliopsida</taxon>
        <taxon>Dioscoreales</taxon>
        <taxon>Dioscoreaceae</taxon>
        <taxon>Dioscorea</taxon>
    </lineage>
</organism>
<comment type="similarity">
    <text evidence="1">Belongs to the thioredoxin family.</text>
</comment>
<dbReference type="InterPro" id="IPR013766">
    <property type="entry name" value="Thioredoxin_domain"/>
</dbReference>
<dbReference type="GO" id="GO:0030544">
    <property type="term" value="F:Hsp70 protein binding"/>
    <property type="evidence" value="ECO:0007669"/>
    <property type="project" value="EnsemblPlants"/>
</dbReference>
<reference evidence="14" key="1">
    <citation type="submission" date="2025-08" db="UniProtKB">
        <authorList>
            <consortium name="RefSeq"/>
        </authorList>
    </citation>
    <scope>IDENTIFICATION</scope>
</reference>
<dbReference type="InterPro" id="IPR034649">
    <property type="entry name" value="Hip_N"/>
</dbReference>
<dbReference type="AlphaFoldDB" id="A0AB40CZU0"/>
<evidence type="ECO:0000313" key="13">
    <source>
        <dbReference type="Proteomes" id="UP001515500"/>
    </source>
</evidence>
<dbReference type="Gene3D" id="3.40.30.10">
    <property type="entry name" value="Glutaredoxin"/>
    <property type="match status" value="1"/>
</dbReference>
<keyword evidence="3" id="KW-0677">Repeat</keyword>
<dbReference type="GO" id="GO:0000118">
    <property type="term" value="C:histone deacetylase complex"/>
    <property type="evidence" value="ECO:0007669"/>
    <property type="project" value="EnsemblPlants"/>
</dbReference>
<feature type="repeat" description="TPR" evidence="10">
    <location>
        <begin position="93"/>
        <end position="126"/>
    </location>
</feature>